<comment type="caution">
    <text evidence="3">The sequence shown here is derived from an EMBL/GenBank/DDBJ whole genome shotgun (WGS) entry which is preliminary data.</text>
</comment>
<dbReference type="SUPFAM" id="SSF55648">
    <property type="entry name" value="beta-lactamase-inhibitor protein, BLIP"/>
    <property type="match status" value="2"/>
</dbReference>
<dbReference type="AlphaFoldDB" id="A0A815ADU9"/>
<gene>
    <name evidence="3" type="ORF">JYZ213_LOCUS29866</name>
</gene>
<evidence type="ECO:0000256" key="1">
    <source>
        <dbReference type="ARBA" id="ARBA00022729"/>
    </source>
</evidence>
<accession>A0A815ADU9</accession>
<dbReference type="EMBL" id="CAJNOG010000465">
    <property type="protein sequence ID" value="CAF1255730.1"/>
    <property type="molecule type" value="Genomic_DNA"/>
</dbReference>
<proteinExistence type="predicted"/>
<dbReference type="InterPro" id="IPR024221">
    <property type="entry name" value="BLIP_dom_sf"/>
</dbReference>
<evidence type="ECO:0000256" key="2">
    <source>
        <dbReference type="SAM" id="SignalP"/>
    </source>
</evidence>
<evidence type="ECO:0000313" key="4">
    <source>
        <dbReference type="Proteomes" id="UP000663845"/>
    </source>
</evidence>
<name>A0A815ADU9_9BILA</name>
<sequence>MLPSGAFVLVVIATVILHCNGAPTNCTITLQQYTTIQIGWTQQQVTQFLGSPGIIVLEVGTAGSPYQMISVQYSALQSSSATASFLFMGGSLYTKSQAGIDAGVYTITSQQYTMIQAGWTRDQVTNLCGSPGSAISESGTGNTASVSVMYTVSGTPYAFASFTFTSGQITSMFEVGLDPPVSNKITLLQYQTVQIGWTQQQVAQLLGGPGTILLEVGTSGSPYQMISVQYSGQQSSGATASFLFMGGSLYTKSQAGIDAGVYTITSQQYTMIQAGWTRDQVTNLCGSPGSAISESGTGNTASVSVMYTVSGTPYASVSFTFTGGQITSMFEVGLSPPVNDKITLLQYQTVQIGWSQQQVTQFLGGPGIIVLEVGTAGSPYQMISVQYSGQQSSAATASFLFMGGSLYTKSQAGMDTGVYTITSQQYKTIQPGWTRDQVTSLCGSPGSAISESGTGNTASVSVMYTVSGTPYAFASFTFTGGQITSMFEVGLK</sequence>
<dbReference type="Pfam" id="PF07467">
    <property type="entry name" value="BLIP"/>
    <property type="match status" value="2"/>
</dbReference>
<reference evidence="3" key="1">
    <citation type="submission" date="2021-02" db="EMBL/GenBank/DDBJ databases">
        <authorList>
            <person name="Nowell W R."/>
        </authorList>
    </citation>
    <scope>NUCLEOTIDE SEQUENCE</scope>
</reference>
<dbReference type="Proteomes" id="UP000663845">
    <property type="component" value="Unassembled WGS sequence"/>
</dbReference>
<evidence type="ECO:0000313" key="3">
    <source>
        <dbReference type="EMBL" id="CAF1255730.1"/>
    </source>
</evidence>
<organism evidence="3 4">
    <name type="scientific">Adineta steineri</name>
    <dbReference type="NCBI Taxonomy" id="433720"/>
    <lineage>
        <taxon>Eukaryota</taxon>
        <taxon>Metazoa</taxon>
        <taxon>Spiralia</taxon>
        <taxon>Gnathifera</taxon>
        <taxon>Rotifera</taxon>
        <taxon>Eurotatoria</taxon>
        <taxon>Bdelloidea</taxon>
        <taxon>Adinetida</taxon>
        <taxon>Adinetidae</taxon>
        <taxon>Adineta</taxon>
    </lineage>
</organism>
<protein>
    <submittedName>
        <fullName evidence="3">Uncharacterized protein</fullName>
    </submittedName>
</protein>
<dbReference type="Gene3D" id="3.30.1450.10">
    <property type="match status" value="6"/>
</dbReference>
<feature type="chain" id="PRO_5032509157" evidence="2">
    <location>
        <begin position="22"/>
        <end position="492"/>
    </location>
</feature>
<keyword evidence="1 2" id="KW-0732">Signal</keyword>
<dbReference type="InterPro" id="IPR037873">
    <property type="entry name" value="BamE-like"/>
</dbReference>
<feature type="signal peptide" evidence="2">
    <location>
        <begin position="1"/>
        <end position="21"/>
    </location>
</feature>
<dbReference type="InterPro" id="IPR009099">
    <property type="entry name" value="Beta-lactamas_inhib"/>
</dbReference>